<proteinExistence type="predicted"/>
<sequence>MAAGLTAEQLVTALDAARDDDVCWDGPPGQGFVRLSVACPEWSECLKDRFKERTGSRARRSPPADAHDTGPMEIPLPSDDALERAWALAGESSRARADALSALRARRERTEDSLSDTLNASGVTLEARSPRGAPAEDAGDAGDAGDSQAAEDAGDAGDAQASSEDAEEPETAPDCDGRDPPPSHAPPSAFEPATEDAAEGEEEPARPDDEIQMVTSEDIPPAFASFRDSESSQSQTPVTRRESVVAAATDPALRSQRLRVQASVRGLVSRRLQPPMLLSYISGRRYSLLGFGRVLADEEAAFRAANRDVNHDGLITMTAPVPKLSNDPNAMATEASAYNREAAAIFGARQRALPRTVRFSGDHLDVEALGTSVDETTNDNGAAAP</sequence>
<name>A0A7S1PX63_NEODS</name>
<organism evidence="2">
    <name type="scientific">Neobodo designis</name>
    <name type="common">Flagellated protozoan</name>
    <name type="synonym">Bodo designis</name>
    <dbReference type="NCBI Taxonomy" id="312471"/>
    <lineage>
        <taxon>Eukaryota</taxon>
        <taxon>Discoba</taxon>
        <taxon>Euglenozoa</taxon>
        <taxon>Kinetoplastea</taxon>
        <taxon>Metakinetoplastina</taxon>
        <taxon>Neobodonida</taxon>
        <taxon>Neobodo</taxon>
    </lineage>
</organism>
<protein>
    <submittedName>
        <fullName evidence="2">Uncharacterized protein</fullName>
    </submittedName>
</protein>
<feature type="compositionally biased region" description="Acidic residues" evidence="1">
    <location>
        <begin position="193"/>
        <end position="202"/>
    </location>
</feature>
<evidence type="ECO:0000256" key="1">
    <source>
        <dbReference type="SAM" id="MobiDB-lite"/>
    </source>
</evidence>
<feature type="region of interest" description="Disordered" evidence="1">
    <location>
        <begin position="224"/>
        <end position="243"/>
    </location>
</feature>
<feature type="compositionally biased region" description="Low complexity" evidence="1">
    <location>
        <begin position="144"/>
        <end position="163"/>
    </location>
</feature>
<accession>A0A7S1PX63</accession>
<dbReference type="AlphaFoldDB" id="A0A7S1PX63"/>
<reference evidence="2" key="1">
    <citation type="submission" date="2021-01" db="EMBL/GenBank/DDBJ databases">
        <authorList>
            <person name="Corre E."/>
            <person name="Pelletier E."/>
            <person name="Niang G."/>
            <person name="Scheremetjew M."/>
            <person name="Finn R."/>
            <person name="Kale V."/>
            <person name="Holt S."/>
            <person name="Cochrane G."/>
            <person name="Meng A."/>
            <person name="Brown T."/>
            <person name="Cohen L."/>
        </authorList>
    </citation>
    <scope>NUCLEOTIDE SEQUENCE</scope>
    <source>
        <strain evidence="2">CCAP 1951/1</strain>
    </source>
</reference>
<dbReference type="EMBL" id="HBGF01015671">
    <property type="protein sequence ID" value="CAD9107087.1"/>
    <property type="molecule type" value="Transcribed_RNA"/>
</dbReference>
<feature type="compositionally biased region" description="Acidic residues" evidence="1">
    <location>
        <begin position="164"/>
        <end position="173"/>
    </location>
</feature>
<evidence type="ECO:0000313" key="2">
    <source>
        <dbReference type="EMBL" id="CAD9107087.1"/>
    </source>
</evidence>
<feature type="region of interest" description="Disordered" evidence="1">
    <location>
        <begin position="52"/>
        <end position="77"/>
    </location>
</feature>
<feature type="region of interest" description="Disordered" evidence="1">
    <location>
        <begin position="106"/>
        <end position="212"/>
    </location>
</feature>
<gene>
    <name evidence="2" type="ORF">NDES1114_LOCUS10265</name>
</gene>